<accession>A0ACC3DU31</accession>
<name>A0ACC3DU31_9PEZI</name>
<reference evidence="1" key="1">
    <citation type="submission" date="2024-09" db="EMBL/GenBank/DDBJ databases">
        <title>Black Yeasts Isolated from many extreme environments.</title>
        <authorList>
            <person name="Coleine C."/>
            <person name="Stajich J.E."/>
            <person name="Selbmann L."/>
        </authorList>
    </citation>
    <scope>NUCLEOTIDE SEQUENCE</scope>
    <source>
        <strain evidence="1">CCFEE 5737</strain>
    </source>
</reference>
<evidence type="ECO:0000313" key="2">
    <source>
        <dbReference type="Proteomes" id="UP001186974"/>
    </source>
</evidence>
<dbReference type="EMBL" id="JAWDJW010000633">
    <property type="protein sequence ID" value="KAK3080301.1"/>
    <property type="molecule type" value="Genomic_DNA"/>
</dbReference>
<comment type="caution">
    <text evidence="1">The sequence shown here is derived from an EMBL/GenBank/DDBJ whole genome shotgun (WGS) entry which is preliminary data.</text>
</comment>
<proteinExistence type="predicted"/>
<evidence type="ECO:0000313" key="1">
    <source>
        <dbReference type="EMBL" id="KAK3080301.1"/>
    </source>
</evidence>
<dbReference type="Proteomes" id="UP001186974">
    <property type="component" value="Unassembled WGS sequence"/>
</dbReference>
<protein>
    <submittedName>
        <fullName evidence="1">Uncharacterized protein</fullName>
    </submittedName>
</protein>
<sequence>MADTLPTRDWFLHALVVPTSPKAYPQDQHTCAICCEYWIVDRSDVRIGSTMGMGILMILTTIQTTHLGHAMEIEMRSLLILTKTSMLSCRDEEFDDSDWHEGSLNSDNTIDASFSDDELDDSGLVEGPVNPGMTSDDADHDANESDAANHVESEIEPMNSNDPVDAADSGVDYVDLERKQASCCITKWTRTLLLSRTALKPGSACSARKKLHSL</sequence>
<organism evidence="1 2">
    <name type="scientific">Coniosporium uncinatum</name>
    <dbReference type="NCBI Taxonomy" id="93489"/>
    <lineage>
        <taxon>Eukaryota</taxon>
        <taxon>Fungi</taxon>
        <taxon>Dikarya</taxon>
        <taxon>Ascomycota</taxon>
        <taxon>Pezizomycotina</taxon>
        <taxon>Dothideomycetes</taxon>
        <taxon>Dothideomycetes incertae sedis</taxon>
        <taxon>Coniosporium</taxon>
    </lineage>
</organism>
<keyword evidence="2" id="KW-1185">Reference proteome</keyword>
<gene>
    <name evidence="1" type="ORF">LTS18_002611</name>
</gene>